<dbReference type="EMBL" id="BART01038411">
    <property type="protein sequence ID" value="GAH05542.1"/>
    <property type="molecule type" value="Genomic_DNA"/>
</dbReference>
<gene>
    <name evidence="1" type="ORF">S01H4_63722</name>
</gene>
<evidence type="ECO:0000313" key="1">
    <source>
        <dbReference type="EMBL" id="GAH05542.1"/>
    </source>
</evidence>
<proteinExistence type="predicted"/>
<protein>
    <submittedName>
        <fullName evidence="1">Uncharacterized protein</fullName>
    </submittedName>
</protein>
<sequence>FKDDDGKFERTFMADRQESPGWQTIRKFR</sequence>
<comment type="caution">
    <text evidence="1">The sequence shown here is derived from an EMBL/GenBank/DDBJ whole genome shotgun (WGS) entry which is preliminary data.</text>
</comment>
<name>X1CD79_9ZZZZ</name>
<organism evidence="1">
    <name type="scientific">marine sediment metagenome</name>
    <dbReference type="NCBI Taxonomy" id="412755"/>
    <lineage>
        <taxon>unclassified sequences</taxon>
        <taxon>metagenomes</taxon>
        <taxon>ecological metagenomes</taxon>
    </lineage>
</organism>
<accession>X1CD79</accession>
<reference evidence="1" key="1">
    <citation type="journal article" date="2014" name="Front. Microbiol.">
        <title>High frequency of phylogenetically diverse reductive dehalogenase-homologous genes in deep subseafloor sedimentary metagenomes.</title>
        <authorList>
            <person name="Kawai M."/>
            <person name="Futagami T."/>
            <person name="Toyoda A."/>
            <person name="Takaki Y."/>
            <person name="Nishi S."/>
            <person name="Hori S."/>
            <person name="Arai W."/>
            <person name="Tsubouchi T."/>
            <person name="Morono Y."/>
            <person name="Uchiyama I."/>
            <person name="Ito T."/>
            <person name="Fujiyama A."/>
            <person name="Inagaki F."/>
            <person name="Takami H."/>
        </authorList>
    </citation>
    <scope>NUCLEOTIDE SEQUENCE</scope>
    <source>
        <strain evidence="1">Expedition CK06-06</strain>
    </source>
</reference>
<dbReference type="AlphaFoldDB" id="X1CD79"/>
<feature type="non-terminal residue" evidence="1">
    <location>
        <position position="1"/>
    </location>
</feature>